<comment type="caution">
    <text evidence="1">The sequence shown here is derived from an EMBL/GenBank/DDBJ whole genome shotgun (WGS) entry which is preliminary data.</text>
</comment>
<organism evidence="1 2">
    <name type="scientific">Elysia crispata</name>
    <name type="common">lettuce slug</name>
    <dbReference type="NCBI Taxonomy" id="231223"/>
    <lineage>
        <taxon>Eukaryota</taxon>
        <taxon>Metazoa</taxon>
        <taxon>Spiralia</taxon>
        <taxon>Lophotrochozoa</taxon>
        <taxon>Mollusca</taxon>
        <taxon>Gastropoda</taxon>
        <taxon>Heterobranchia</taxon>
        <taxon>Euthyneura</taxon>
        <taxon>Panpulmonata</taxon>
        <taxon>Sacoglossa</taxon>
        <taxon>Placobranchoidea</taxon>
        <taxon>Plakobranchidae</taxon>
        <taxon>Elysia</taxon>
    </lineage>
</organism>
<keyword evidence="2" id="KW-1185">Reference proteome</keyword>
<dbReference type="EMBL" id="JAWDGP010005840">
    <property type="protein sequence ID" value="KAK3751057.1"/>
    <property type="molecule type" value="Genomic_DNA"/>
</dbReference>
<name>A0AAE0YML0_9GAST</name>
<dbReference type="AlphaFoldDB" id="A0AAE0YML0"/>
<sequence length="76" mass="8422">MDQVEEATRELVSNASFFWRLRLKSSASTSAPTPCFLGRGVEFSVGAPQVTILPQDVQPFHSQLFGIAYLCDVFPE</sequence>
<gene>
    <name evidence="1" type="ORF">RRG08_044635</name>
</gene>
<proteinExistence type="predicted"/>
<protein>
    <submittedName>
        <fullName evidence="1">Uncharacterized protein</fullName>
    </submittedName>
</protein>
<reference evidence="1" key="1">
    <citation type="journal article" date="2023" name="G3 (Bethesda)">
        <title>A reference genome for the long-term kleptoplast-retaining sea slug Elysia crispata morphotype clarki.</title>
        <authorList>
            <person name="Eastman K.E."/>
            <person name="Pendleton A.L."/>
            <person name="Shaikh M.A."/>
            <person name="Suttiyut T."/>
            <person name="Ogas R."/>
            <person name="Tomko P."/>
            <person name="Gavelis G."/>
            <person name="Widhalm J.R."/>
            <person name="Wisecaver J.H."/>
        </authorList>
    </citation>
    <scope>NUCLEOTIDE SEQUENCE</scope>
    <source>
        <strain evidence="1">ECLA1</strain>
    </source>
</reference>
<dbReference type="Proteomes" id="UP001283361">
    <property type="component" value="Unassembled WGS sequence"/>
</dbReference>
<accession>A0AAE0YML0</accession>
<evidence type="ECO:0000313" key="2">
    <source>
        <dbReference type="Proteomes" id="UP001283361"/>
    </source>
</evidence>
<evidence type="ECO:0000313" key="1">
    <source>
        <dbReference type="EMBL" id="KAK3751057.1"/>
    </source>
</evidence>